<evidence type="ECO:0000313" key="2">
    <source>
        <dbReference type="EMBL" id="KAF6169274.1"/>
    </source>
</evidence>
<dbReference type="Proteomes" id="UP000541444">
    <property type="component" value="Unassembled WGS sequence"/>
</dbReference>
<gene>
    <name evidence="2" type="ORF">GIB67_013704</name>
</gene>
<keyword evidence="1" id="KW-0732">Signal</keyword>
<evidence type="ECO:0000256" key="1">
    <source>
        <dbReference type="SAM" id="SignalP"/>
    </source>
</evidence>
<dbReference type="EMBL" id="JACGCM010000669">
    <property type="protein sequence ID" value="KAF6169274.1"/>
    <property type="molecule type" value="Genomic_DNA"/>
</dbReference>
<feature type="signal peptide" evidence="1">
    <location>
        <begin position="1"/>
        <end position="28"/>
    </location>
</feature>
<evidence type="ECO:0000313" key="3">
    <source>
        <dbReference type="Proteomes" id="UP000541444"/>
    </source>
</evidence>
<name>A0A7J7NQN6_9MAGN</name>
<evidence type="ECO:0008006" key="4">
    <source>
        <dbReference type="Google" id="ProtNLM"/>
    </source>
</evidence>
<comment type="caution">
    <text evidence="2">The sequence shown here is derived from an EMBL/GenBank/DDBJ whole genome shotgun (WGS) entry which is preliminary data.</text>
</comment>
<dbReference type="OrthoDB" id="10253982at2759"/>
<keyword evidence="3" id="KW-1185">Reference proteome</keyword>
<sequence>MLACFMLSLRMARCQLLIPTTIMPSCLAKGFRYTILSSQAIYDHNIFFVRDWNGSKKGRVYKFLRSQGFVSSYDFSHLYTGNDVDCQKWVSHRKHRGNICGVDFIWLFNPNSPRKSLKENFNEFVLGNIRANYKNLLNETNDNLYILEKDIVSSRNFTYSQLYEVLTQRTSRLPLLQESKENGETKRQTIGFDIKNAVLFPLEVERGMWPENYSLSDHAHLTVKFTPVMIHCTTTSPLPKGSNAHCTFS</sequence>
<feature type="chain" id="PRO_5029737708" description="Endonuclease/exonuclease/phosphatase domain-containing protein" evidence="1">
    <location>
        <begin position="29"/>
        <end position="249"/>
    </location>
</feature>
<accession>A0A7J7NQN6</accession>
<dbReference type="AlphaFoldDB" id="A0A7J7NQN6"/>
<organism evidence="2 3">
    <name type="scientific">Kingdonia uniflora</name>
    <dbReference type="NCBI Taxonomy" id="39325"/>
    <lineage>
        <taxon>Eukaryota</taxon>
        <taxon>Viridiplantae</taxon>
        <taxon>Streptophyta</taxon>
        <taxon>Embryophyta</taxon>
        <taxon>Tracheophyta</taxon>
        <taxon>Spermatophyta</taxon>
        <taxon>Magnoliopsida</taxon>
        <taxon>Ranunculales</taxon>
        <taxon>Circaeasteraceae</taxon>
        <taxon>Kingdonia</taxon>
    </lineage>
</organism>
<proteinExistence type="predicted"/>
<reference evidence="2 3" key="1">
    <citation type="journal article" date="2020" name="IScience">
        <title>Genome Sequencing of the Endangered Kingdonia uniflora (Circaeasteraceae, Ranunculales) Reveals Potential Mechanisms of Evolutionary Specialization.</title>
        <authorList>
            <person name="Sun Y."/>
            <person name="Deng T."/>
            <person name="Zhang A."/>
            <person name="Moore M.J."/>
            <person name="Landis J.B."/>
            <person name="Lin N."/>
            <person name="Zhang H."/>
            <person name="Zhang X."/>
            <person name="Huang J."/>
            <person name="Zhang X."/>
            <person name="Sun H."/>
            <person name="Wang H."/>
        </authorList>
    </citation>
    <scope>NUCLEOTIDE SEQUENCE [LARGE SCALE GENOMIC DNA]</scope>
    <source>
        <strain evidence="2">TB1705</strain>
        <tissue evidence="2">Leaf</tissue>
    </source>
</reference>
<protein>
    <recommendedName>
        <fullName evidence="4">Endonuclease/exonuclease/phosphatase domain-containing protein</fullName>
    </recommendedName>
</protein>